<dbReference type="NCBIfam" id="NF011632">
    <property type="entry name" value="PRK15058.1"/>
    <property type="match status" value="1"/>
</dbReference>
<gene>
    <name evidence="6" type="primary">cybC</name>
    <name evidence="6" type="ORF">SGGMMB4_00387</name>
</gene>
<dbReference type="Gene3D" id="1.20.120.10">
    <property type="entry name" value="Cytochrome c/b562"/>
    <property type="match status" value="1"/>
</dbReference>
<proteinExistence type="inferred from homology"/>
<dbReference type="GO" id="GO:0022900">
    <property type="term" value="P:electron transport chain"/>
    <property type="evidence" value="ECO:0007669"/>
    <property type="project" value="InterPro"/>
</dbReference>
<dbReference type="EMBL" id="LN854557">
    <property type="protein sequence ID" value="CRL43795.1"/>
    <property type="molecule type" value="Genomic_DNA"/>
</dbReference>
<keyword evidence="4" id="KW-0349">Heme</keyword>
<dbReference type="Proteomes" id="UP000245838">
    <property type="component" value="Chromosome sggmmb4_Chromosome"/>
</dbReference>
<keyword evidence="3 5" id="KW-0732">Signal</keyword>
<organism evidence="6 7">
    <name type="scientific">Sodalis glossinidius (strain morsitans)</name>
    <dbReference type="NCBI Taxonomy" id="343509"/>
    <lineage>
        <taxon>Bacteria</taxon>
        <taxon>Pseudomonadati</taxon>
        <taxon>Pseudomonadota</taxon>
        <taxon>Gammaproteobacteria</taxon>
        <taxon>Enterobacterales</taxon>
        <taxon>Bruguierivoracaceae</taxon>
        <taxon>Sodalis</taxon>
    </lineage>
</organism>
<reference evidence="6 7" key="1">
    <citation type="submission" date="2015-05" db="EMBL/GenBank/DDBJ databases">
        <authorList>
            <person name="Goodhead I."/>
        </authorList>
    </citation>
    <scope>NUCLEOTIDE SEQUENCE [LARGE SCALE GENOMIC DNA]</scope>
    <source>
        <strain evidence="7">morsitans</strain>
    </source>
</reference>
<feature type="signal peptide" evidence="5">
    <location>
        <begin position="1"/>
        <end position="26"/>
    </location>
</feature>
<dbReference type="GO" id="GO:0009055">
    <property type="term" value="F:electron transfer activity"/>
    <property type="evidence" value="ECO:0007669"/>
    <property type="project" value="InterPro"/>
</dbReference>
<feature type="binding site" description="axial binding residue" evidence="4">
    <location>
        <position position="131"/>
    </location>
    <ligand>
        <name>heme b</name>
        <dbReference type="ChEBI" id="CHEBI:60344"/>
    </ligand>
    <ligandPart>
        <name>Fe</name>
        <dbReference type="ChEBI" id="CHEBI:18248"/>
    </ligandPart>
</feature>
<comment type="function">
    <text evidence="1">Electron-transport protein of unknown function.</text>
</comment>
<accession>A0A193QFU9</accession>
<evidence type="ECO:0000313" key="6">
    <source>
        <dbReference type="EMBL" id="CRL43795.1"/>
    </source>
</evidence>
<comment type="cofactor">
    <cofactor evidence="4">
        <name>heme b</name>
        <dbReference type="ChEBI" id="CHEBI:60344"/>
    </cofactor>
    <text evidence="4">Binds 1 heme b (iron(II)-protoporphyrin IX) group per molecule.</text>
</comment>
<dbReference type="PIRSF" id="PIRSF000029">
    <property type="entry name" value="Cytochrome_b562"/>
    <property type="match status" value="1"/>
</dbReference>
<evidence type="ECO:0000256" key="2">
    <source>
        <dbReference type="ARBA" id="ARBA00005523"/>
    </source>
</evidence>
<dbReference type="GO" id="GO:0005506">
    <property type="term" value="F:iron ion binding"/>
    <property type="evidence" value="ECO:0007669"/>
    <property type="project" value="InterPro"/>
</dbReference>
<dbReference type="AlphaFoldDB" id="A0A193QFU9"/>
<evidence type="ECO:0000256" key="4">
    <source>
        <dbReference type="PIRSR" id="PIRSR000029-1"/>
    </source>
</evidence>
<dbReference type="InterPro" id="IPR009155">
    <property type="entry name" value="Cyt_b562"/>
</dbReference>
<evidence type="ECO:0000256" key="3">
    <source>
        <dbReference type="ARBA" id="ARBA00022729"/>
    </source>
</evidence>
<evidence type="ECO:0000256" key="1">
    <source>
        <dbReference type="ARBA" id="ARBA00002028"/>
    </source>
</evidence>
<comment type="similarity">
    <text evidence="2">Belongs to the cytochrome b562 family.</text>
</comment>
<evidence type="ECO:0000256" key="5">
    <source>
        <dbReference type="SAM" id="SignalP"/>
    </source>
</evidence>
<dbReference type="GO" id="GO:0020037">
    <property type="term" value="F:heme binding"/>
    <property type="evidence" value="ECO:0007669"/>
    <property type="project" value="InterPro"/>
</dbReference>
<keyword evidence="4" id="KW-0408">Iron</keyword>
<keyword evidence="4" id="KW-0479">Metal-binding</keyword>
<dbReference type="Pfam" id="PF07361">
    <property type="entry name" value="Cytochrom_B562"/>
    <property type="match status" value="1"/>
</dbReference>
<evidence type="ECO:0000313" key="7">
    <source>
        <dbReference type="Proteomes" id="UP000245838"/>
    </source>
</evidence>
<dbReference type="GO" id="GO:0042597">
    <property type="term" value="C:periplasmic space"/>
    <property type="evidence" value="ECO:0007669"/>
    <property type="project" value="InterPro"/>
</dbReference>
<feature type="binding site" description="axial binding residue" evidence="4">
    <location>
        <position position="36"/>
    </location>
    <ligand>
        <name>heme b</name>
        <dbReference type="ChEBI" id="CHEBI:60344"/>
    </ligand>
    <ligandPart>
        <name>Fe</name>
        <dbReference type="ChEBI" id="CHEBI:18248"/>
    </ligandPart>
</feature>
<sequence>MILVATGMRRLFLAVLPLLAVSFVTAATARELSEDMDMIAANYSAVLHTDNPATLKQALADMYAAAADARDATPPKLRGQAPESPQMQDYRRGIDTLLGQIEQAQAKVEKGDIEGAKQVAGQFKQTRDENHAKFR</sequence>
<dbReference type="InterPro" id="IPR010980">
    <property type="entry name" value="Cyt_c/b562"/>
</dbReference>
<dbReference type="RefSeq" id="WP_243466142.1">
    <property type="nucleotide sequence ID" value="NC_007712.1"/>
</dbReference>
<protein>
    <submittedName>
        <fullName evidence="6">Soluble cytochrome b562</fullName>
    </submittedName>
</protein>
<name>A0A193QFU9_SODGM</name>
<dbReference type="SUPFAM" id="SSF47175">
    <property type="entry name" value="Cytochromes"/>
    <property type="match status" value="1"/>
</dbReference>
<feature type="chain" id="PRO_5008261575" evidence="5">
    <location>
        <begin position="27"/>
        <end position="135"/>
    </location>
</feature>